<keyword evidence="2 5" id="KW-0238">DNA-binding</keyword>
<dbReference type="RefSeq" id="WP_184945110.1">
    <property type="nucleotide sequence ID" value="NZ_JACHJV010000002.1"/>
</dbReference>
<evidence type="ECO:0000313" key="6">
    <source>
        <dbReference type="Proteomes" id="UP000540506"/>
    </source>
</evidence>
<evidence type="ECO:0000313" key="5">
    <source>
        <dbReference type="EMBL" id="MBB4928154.1"/>
    </source>
</evidence>
<keyword evidence="6" id="KW-1185">Reference proteome</keyword>
<dbReference type="Proteomes" id="UP000540506">
    <property type="component" value="Unassembled WGS sequence"/>
</dbReference>
<dbReference type="AlphaFoldDB" id="A0A7W7VZW3"/>
<dbReference type="SUPFAM" id="SSF46785">
    <property type="entry name" value="Winged helix' DNA-binding domain"/>
    <property type="match status" value="1"/>
</dbReference>
<dbReference type="Gene3D" id="1.20.120.530">
    <property type="entry name" value="GntR ligand-binding domain-like"/>
    <property type="match status" value="1"/>
</dbReference>
<comment type="caution">
    <text evidence="5">The sequence shown here is derived from an EMBL/GenBank/DDBJ whole genome shotgun (WGS) entry which is preliminary data.</text>
</comment>
<dbReference type="InterPro" id="IPR011711">
    <property type="entry name" value="GntR_C"/>
</dbReference>
<keyword evidence="3" id="KW-0804">Transcription</keyword>
<dbReference type="PANTHER" id="PTHR43537:SF44">
    <property type="entry name" value="GNTR FAMILY REGULATORY PROTEIN"/>
    <property type="match status" value="1"/>
</dbReference>
<proteinExistence type="predicted"/>
<organism evidence="5 6">
    <name type="scientific">Kitasatospora kifunensis</name>
    <name type="common">Streptomyces kifunensis</name>
    <dbReference type="NCBI Taxonomy" id="58351"/>
    <lineage>
        <taxon>Bacteria</taxon>
        <taxon>Bacillati</taxon>
        <taxon>Actinomycetota</taxon>
        <taxon>Actinomycetes</taxon>
        <taxon>Kitasatosporales</taxon>
        <taxon>Streptomycetaceae</taxon>
        <taxon>Kitasatospora</taxon>
    </lineage>
</organism>
<name>A0A7W7VZW3_KITKI</name>
<evidence type="ECO:0000259" key="4">
    <source>
        <dbReference type="Pfam" id="PF07729"/>
    </source>
</evidence>
<dbReference type="InterPro" id="IPR036390">
    <property type="entry name" value="WH_DNA-bd_sf"/>
</dbReference>
<sequence>MGEASQSFWHRFPAQGFPAPANYTAFNHTLWSFGRYIASELNQGQVLTISQITRQFDVSTSVAREVCRAMQSRDMLSTLSGVGSTVAHWGDWNLWDPFVMHLRSDGPQRGAQFHELLVLRDAIDAQAAAAPRTEAEVADLRLAESEVMLARRRDRREEVAAADHFFHRLLRETCGNRLLQQLSERIEGTLTLYDPEIICSALADRKPRSCHGALVNQLR</sequence>
<dbReference type="EMBL" id="JACHJV010000002">
    <property type="protein sequence ID" value="MBB4928154.1"/>
    <property type="molecule type" value="Genomic_DNA"/>
</dbReference>
<gene>
    <name evidence="5" type="ORF">FHR34_007249</name>
</gene>
<evidence type="ECO:0000256" key="3">
    <source>
        <dbReference type="ARBA" id="ARBA00023163"/>
    </source>
</evidence>
<reference evidence="5 6" key="1">
    <citation type="submission" date="2020-08" db="EMBL/GenBank/DDBJ databases">
        <title>Sequencing the genomes of 1000 actinobacteria strains.</title>
        <authorList>
            <person name="Klenk H.-P."/>
        </authorList>
    </citation>
    <scope>NUCLEOTIDE SEQUENCE [LARGE SCALE GENOMIC DNA]</scope>
    <source>
        <strain evidence="5 6">DSM 41654</strain>
    </source>
</reference>
<dbReference type="InterPro" id="IPR008920">
    <property type="entry name" value="TF_FadR/GntR_C"/>
</dbReference>
<evidence type="ECO:0000256" key="2">
    <source>
        <dbReference type="ARBA" id="ARBA00023125"/>
    </source>
</evidence>
<dbReference type="PANTHER" id="PTHR43537">
    <property type="entry name" value="TRANSCRIPTIONAL REGULATOR, GNTR FAMILY"/>
    <property type="match status" value="1"/>
</dbReference>
<protein>
    <submittedName>
        <fullName evidence="5">DNA-binding FadR family transcriptional regulator</fullName>
    </submittedName>
</protein>
<dbReference type="Pfam" id="PF07729">
    <property type="entry name" value="FCD"/>
    <property type="match status" value="1"/>
</dbReference>
<evidence type="ECO:0000256" key="1">
    <source>
        <dbReference type="ARBA" id="ARBA00023015"/>
    </source>
</evidence>
<keyword evidence="1" id="KW-0805">Transcription regulation</keyword>
<feature type="domain" description="GntR C-terminal" evidence="4">
    <location>
        <begin position="115"/>
        <end position="200"/>
    </location>
</feature>
<dbReference type="GO" id="GO:0003677">
    <property type="term" value="F:DNA binding"/>
    <property type="evidence" value="ECO:0007669"/>
    <property type="project" value="UniProtKB-KW"/>
</dbReference>
<dbReference type="SUPFAM" id="SSF48008">
    <property type="entry name" value="GntR ligand-binding domain-like"/>
    <property type="match status" value="1"/>
</dbReference>
<accession>A0A7W7VZW3</accession>